<keyword evidence="1" id="KW-0325">Glycoprotein</keyword>
<dbReference type="InterPro" id="IPR010221">
    <property type="entry name" value="VCBS_dom"/>
</dbReference>
<dbReference type="GO" id="GO:0007156">
    <property type="term" value="P:homophilic cell adhesion via plasma membrane adhesion molecules"/>
    <property type="evidence" value="ECO:0007669"/>
    <property type="project" value="InterPro"/>
</dbReference>
<dbReference type="PROSITE" id="PS50268">
    <property type="entry name" value="CADHERIN_2"/>
    <property type="match status" value="2"/>
</dbReference>
<evidence type="ECO:0000313" key="3">
    <source>
        <dbReference type="EMBL" id="QFU16623.1"/>
    </source>
</evidence>
<organism evidence="3 4">
    <name type="scientific">Microvirga thermotolerans</name>
    <dbReference type="NCBI Taxonomy" id="2651334"/>
    <lineage>
        <taxon>Bacteria</taxon>
        <taxon>Pseudomonadati</taxon>
        <taxon>Pseudomonadota</taxon>
        <taxon>Alphaproteobacteria</taxon>
        <taxon>Hyphomicrobiales</taxon>
        <taxon>Methylobacteriaceae</taxon>
        <taxon>Microvirga</taxon>
    </lineage>
</organism>
<dbReference type="InterPro" id="IPR001343">
    <property type="entry name" value="Hemolysn_Ca-bd"/>
</dbReference>
<dbReference type="InterPro" id="IPR002126">
    <property type="entry name" value="Cadherin-like_dom"/>
</dbReference>
<dbReference type="NCBIfam" id="TIGR01965">
    <property type="entry name" value="VCBS_repeat"/>
    <property type="match status" value="1"/>
</dbReference>
<protein>
    <recommendedName>
        <fullName evidence="2">Cadherin domain-containing protein</fullName>
    </recommendedName>
</protein>
<dbReference type="InterPro" id="IPR011049">
    <property type="entry name" value="Serralysin-like_metalloprot_C"/>
</dbReference>
<dbReference type="GO" id="GO:0005886">
    <property type="term" value="C:plasma membrane"/>
    <property type="evidence" value="ECO:0007669"/>
    <property type="project" value="TreeGrafter"/>
</dbReference>
<dbReference type="CDD" id="cd11304">
    <property type="entry name" value="Cadherin_repeat"/>
    <property type="match status" value="1"/>
</dbReference>
<proteinExistence type="predicted"/>
<dbReference type="PROSITE" id="PS00330">
    <property type="entry name" value="HEMOLYSIN_CALCIUM"/>
    <property type="match status" value="2"/>
</dbReference>
<dbReference type="Pfam" id="PF00353">
    <property type="entry name" value="HemolysinCabind"/>
    <property type="match status" value="1"/>
</dbReference>
<dbReference type="EMBL" id="CP045423">
    <property type="protein sequence ID" value="QFU16623.1"/>
    <property type="molecule type" value="Genomic_DNA"/>
</dbReference>
<dbReference type="Proteomes" id="UP000325614">
    <property type="component" value="Chromosome"/>
</dbReference>
<dbReference type="Gene3D" id="2.60.40.60">
    <property type="entry name" value="Cadherins"/>
    <property type="match status" value="1"/>
</dbReference>
<evidence type="ECO:0000259" key="2">
    <source>
        <dbReference type="PROSITE" id="PS50268"/>
    </source>
</evidence>
<dbReference type="KEGG" id="mico:GDR74_10495"/>
<dbReference type="SMART" id="SM00112">
    <property type="entry name" value="CA"/>
    <property type="match status" value="2"/>
</dbReference>
<dbReference type="InterPro" id="IPR018511">
    <property type="entry name" value="Hemolysin-typ_Ca-bd_CS"/>
</dbReference>
<dbReference type="PRINTS" id="PR00313">
    <property type="entry name" value="CABNDNGRPT"/>
</dbReference>
<evidence type="ECO:0000256" key="1">
    <source>
        <dbReference type="ARBA" id="ARBA00023180"/>
    </source>
</evidence>
<dbReference type="PANTHER" id="PTHR24028:SF328">
    <property type="entry name" value="CADHERIN-3"/>
    <property type="match status" value="1"/>
</dbReference>
<dbReference type="Pfam" id="PF00028">
    <property type="entry name" value="Cadherin"/>
    <property type="match status" value="1"/>
</dbReference>
<dbReference type="RefSeq" id="WP_152586266.1">
    <property type="nucleotide sequence ID" value="NZ_CP045423.1"/>
</dbReference>
<keyword evidence="4" id="KW-1185">Reference proteome</keyword>
<dbReference type="SUPFAM" id="SSF51120">
    <property type="entry name" value="beta-Roll"/>
    <property type="match status" value="1"/>
</dbReference>
<dbReference type="GO" id="GO:0005509">
    <property type="term" value="F:calcium ion binding"/>
    <property type="evidence" value="ECO:0007669"/>
    <property type="project" value="InterPro"/>
</dbReference>
<sequence length="385" mass="40839">MAIPTGFKIGTTSVTDATTHMLAERTTAGGDVAGLTIIDDDQPTEDTYTYSIVTDGTGATAANDAIYEIVRGQDGLSRLVVKAGVILDFETAATATHDLWIKATDGTDTVVKKVTMSLTNVNEAPIDIELAGIVAAGVRENSARGTEIGALLADDPDANDTFTFTLKDDAGGRFMLDSTGKRLLVADGSKLDYEAAASHQIKVEVKDAGGLTFEKTLTIAVHNAVDTFIGTARNDKLAGTESMDFLYGAAGNDKLYGLGGDDVLNGGAGKDMLYGGAGKDTFLFDSPVKKGQFDQVMDFNSADDTLQFSLSAIRSFKIKGLKAGKLNKKFFTVGDHAKDKNDFVYYNKKNGFVYLDGDGSGAHKGIEILKLKPGLKLTADDFQFV</sequence>
<feature type="domain" description="Cadherin" evidence="2">
    <location>
        <begin position="138"/>
        <end position="237"/>
    </location>
</feature>
<dbReference type="Gene3D" id="2.150.10.10">
    <property type="entry name" value="Serralysin-like metalloprotease, C-terminal"/>
    <property type="match status" value="1"/>
</dbReference>
<accession>A0A5P9JW09</accession>
<evidence type="ECO:0000313" key="4">
    <source>
        <dbReference type="Proteomes" id="UP000325614"/>
    </source>
</evidence>
<feature type="domain" description="Cadherin" evidence="2">
    <location>
        <begin position="22"/>
        <end position="127"/>
    </location>
</feature>
<gene>
    <name evidence="3" type="ORF">GDR74_10495</name>
</gene>
<dbReference type="PANTHER" id="PTHR24028">
    <property type="entry name" value="CADHERIN-87A"/>
    <property type="match status" value="1"/>
</dbReference>
<name>A0A5P9JW09_9HYPH</name>
<dbReference type="InterPro" id="IPR050174">
    <property type="entry name" value="Protocadherin/Cadherin-CA"/>
</dbReference>
<dbReference type="AlphaFoldDB" id="A0A5P9JW09"/>
<reference evidence="3 4" key="1">
    <citation type="submission" date="2019-10" db="EMBL/GenBank/DDBJ databases">
        <title>Isolation, Identification of Microvirga thermotolerans HR1, a novel thermophilic bacterium and Comparative Genomics of the genus Microvirga.</title>
        <authorList>
            <person name="Li J."/>
            <person name="Zhang W."/>
            <person name="Lin M."/>
            <person name="Wang J."/>
        </authorList>
    </citation>
    <scope>NUCLEOTIDE SEQUENCE [LARGE SCALE GENOMIC DNA]</scope>
    <source>
        <strain evidence="3 4">HR1</strain>
    </source>
</reference>